<accession>A0A1I4B6Y9</accession>
<dbReference type="Pfam" id="PF13561">
    <property type="entry name" value="adh_short_C2"/>
    <property type="match status" value="1"/>
</dbReference>
<dbReference type="InterPro" id="IPR057326">
    <property type="entry name" value="KR_dom"/>
</dbReference>
<dbReference type="PANTHER" id="PTHR44252">
    <property type="entry name" value="D-ERYTHRULOSE REDUCTASE"/>
    <property type="match status" value="1"/>
</dbReference>
<dbReference type="SUPFAM" id="SSF51735">
    <property type="entry name" value="NAD(P)-binding Rossmann-fold domains"/>
    <property type="match status" value="1"/>
</dbReference>
<protein>
    <submittedName>
        <fullName evidence="5">NAD(P)-dependent dehydrogenase, short-chain alcohol dehydrogenase family</fullName>
    </submittedName>
</protein>
<dbReference type="AlphaFoldDB" id="A0A1I4B6Y9"/>
<dbReference type="GO" id="GO:0004090">
    <property type="term" value="F:carbonyl reductase (NADPH) activity"/>
    <property type="evidence" value="ECO:0007669"/>
    <property type="project" value="TreeGrafter"/>
</dbReference>
<dbReference type="InterPro" id="IPR020904">
    <property type="entry name" value="Sc_DH/Rdtase_CS"/>
</dbReference>
<name>A0A1I4B6Y9_9PROT</name>
<reference evidence="5 6" key="1">
    <citation type="submission" date="2016-10" db="EMBL/GenBank/DDBJ databases">
        <authorList>
            <person name="de Groot N.N."/>
        </authorList>
    </citation>
    <scope>NUCLEOTIDE SEQUENCE [LARGE SCALE GENOMIC DNA]</scope>
    <source>
        <strain evidence="5 6">DSM 19981</strain>
    </source>
</reference>
<evidence type="ECO:0000259" key="4">
    <source>
        <dbReference type="SMART" id="SM00822"/>
    </source>
</evidence>
<sequence>MDLPRTPSFRLDGRRALVTGAGRGIGLAAACALAEAGAHVVLAARSSGEIGEAAEDIRAQGGSAEALAMDVADIDDATAKIAKAGPFHVLVNNAGTNRPAAFPDVTPADFDAVMNLNVRAAFFVAQAVAKGMTEAGIPGAIIHVSSQMGHVGGARRSVYCASKWAIEGIARAMAIDLAPHGIRVNTLCPTFIETPMTKPFLQDAAFKASVVQKIKLGRLGQVEDLMGAILFLASDAASLMTGSSLLVDGGWTAG</sequence>
<comment type="subunit">
    <text evidence="2">Homotetramer.</text>
</comment>
<dbReference type="SMART" id="SM00822">
    <property type="entry name" value="PKS_KR"/>
    <property type="match status" value="1"/>
</dbReference>
<evidence type="ECO:0000256" key="2">
    <source>
        <dbReference type="ARBA" id="ARBA00011881"/>
    </source>
</evidence>
<dbReference type="Proteomes" id="UP000199473">
    <property type="component" value="Unassembled WGS sequence"/>
</dbReference>
<organism evidence="5 6">
    <name type="scientific">Falsiroseomonas stagni DSM 19981</name>
    <dbReference type="NCBI Taxonomy" id="1123062"/>
    <lineage>
        <taxon>Bacteria</taxon>
        <taxon>Pseudomonadati</taxon>
        <taxon>Pseudomonadota</taxon>
        <taxon>Alphaproteobacteria</taxon>
        <taxon>Acetobacterales</taxon>
        <taxon>Roseomonadaceae</taxon>
        <taxon>Falsiroseomonas</taxon>
    </lineage>
</organism>
<evidence type="ECO:0000313" key="5">
    <source>
        <dbReference type="EMBL" id="SFK64535.1"/>
    </source>
</evidence>
<dbReference type="OrthoDB" id="7255009at2"/>
<dbReference type="GO" id="GO:0050038">
    <property type="term" value="F:L-xylulose reductase (NADPH) activity"/>
    <property type="evidence" value="ECO:0007669"/>
    <property type="project" value="TreeGrafter"/>
</dbReference>
<keyword evidence="6" id="KW-1185">Reference proteome</keyword>
<dbReference type="PRINTS" id="PR00081">
    <property type="entry name" value="GDHRDH"/>
</dbReference>
<dbReference type="InterPro" id="IPR002347">
    <property type="entry name" value="SDR_fam"/>
</dbReference>
<dbReference type="InterPro" id="IPR051737">
    <property type="entry name" value="L-xylulose/Carbonyl_redctase"/>
</dbReference>
<dbReference type="GO" id="GO:0005997">
    <property type="term" value="P:xylulose metabolic process"/>
    <property type="evidence" value="ECO:0007669"/>
    <property type="project" value="TreeGrafter"/>
</dbReference>
<comment type="similarity">
    <text evidence="1">Belongs to the short-chain dehydrogenases/reductases (SDR) family.</text>
</comment>
<evidence type="ECO:0000256" key="1">
    <source>
        <dbReference type="ARBA" id="ARBA00006484"/>
    </source>
</evidence>
<dbReference type="RefSeq" id="WP_092960574.1">
    <property type="nucleotide sequence ID" value="NZ_FOSQ01000005.1"/>
</dbReference>
<dbReference type="STRING" id="1123062.SAMN02745775_10530"/>
<dbReference type="CDD" id="cd05233">
    <property type="entry name" value="SDR_c"/>
    <property type="match status" value="1"/>
</dbReference>
<keyword evidence="3" id="KW-0521">NADP</keyword>
<dbReference type="Gene3D" id="3.40.50.720">
    <property type="entry name" value="NAD(P)-binding Rossmann-like Domain"/>
    <property type="match status" value="1"/>
</dbReference>
<dbReference type="PRINTS" id="PR00080">
    <property type="entry name" value="SDRFAMILY"/>
</dbReference>
<evidence type="ECO:0000313" key="6">
    <source>
        <dbReference type="Proteomes" id="UP000199473"/>
    </source>
</evidence>
<proteinExistence type="inferred from homology"/>
<dbReference type="PROSITE" id="PS00061">
    <property type="entry name" value="ADH_SHORT"/>
    <property type="match status" value="1"/>
</dbReference>
<dbReference type="GO" id="GO:0006006">
    <property type="term" value="P:glucose metabolic process"/>
    <property type="evidence" value="ECO:0007669"/>
    <property type="project" value="TreeGrafter"/>
</dbReference>
<gene>
    <name evidence="5" type="ORF">SAMN02745775_10530</name>
</gene>
<dbReference type="FunFam" id="3.40.50.720:FF:000084">
    <property type="entry name" value="Short-chain dehydrogenase reductase"/>
    <property type="match status" value="1"/>
</dbReference>
<dbReference type="PANTHER" id="PTHR44252:SF3">
    <property type="entry name" value="D-ERYTHRULOSE REDUCTASE-RELATED"/>
    <property type="match status" value="1"/>
</dbReference>
<dbReference type="EMBL" id="FOSQ01000005">
    <property type="protein sequence ID" value="SFK64535.1"/>
    <property type="molecule type" value="Genomic_DNA"/>
</dbReference>
<feature type="domain" description="Ketoreductase" evidence="4">
    <location>
        <begin position="14"/>
        <end position="190"/>
    </location>
</feature>
<evidence type="ECO:0000256" key="3">
    <source>
        <dbReference type="ARBA" id="ARBA00022857"/>
    </source>
</evidence>
<dbReference type="InterPro" id="IPR036291">
    <property type="entry name" value="NAD(P)-bd_dom_sf"/>
</dbReference>